<dbReference type="InterPro" id="IPR003148">
    <property type="entry name" value="RCK_N"/>
</dbReference>
<dbReference type="Gene3D" id="3.30.70.1450">
    <property type="entry name" value="Regulator of K+ conductance, C-terminal domain"/>
    <property type="match status" value="2"/>
</dbReference>
<dbReference type="NCBIfam" id="NF007030">
    <property type="entry name" value="PRK09496.1-1"/>
    <property type="match status" value="1"/>
</dbReference>
<dbReference type="Pfam" id="PF02080">
    <property type="entry name" value="TrkA_C"/>
    <property type="match status" value="1"/>
</dbReference>
<dbReference type="RefSeq" id="WP_132032640.1">
    <property type="nucleotide sequence ID" value="NZ_SMAI01000009.1"/>
</dbReference>
<evidence type="ECO:0000256" key="4">
    <source>
        <dbReference type="ARBA" id="ARBA00022958"/>
    </source>
</evidence>
<evidence type="ECO:0000313" key="9">
    <source>
        <dbReference type="EMBL" id="TCT03566.1"/>
    </source>
</evidence>
<dbReference type="InterPro" id="IPR006037">
    <property type="entry name" value="RCK_C"/>
</dbReference>
<dbReference type="OrthoDB" id="9775180at2"/>
<keyword evidence="3" id="KW-0633">Potassium transport</keyword>
<evidence type="ECO:0000256" key="3">
    <source>
        <dbReference type="ARBA" id="ARBA00022538"/>
    </source>
</evidence>
<reference evidence="9 10" key="1">
    <citation type="submission" date="2019-03" db="EMBL/GenBank/DDBJ databases">
        <title>Genomic Encyclopedia of Type Strains, Phase IV (KMG-IV): sequencing the most valuable type-strain genomes for metagenomic binning, comparative biology and taxonomic classification.</title>
        <authorList>
            <person name="Goeker M."/>
        </authorList>
    </citation>
    <scope>NUCLEOTIDE SEQUENCE [LARGE SCALE GENOMIC DNA]</scope>
    <source>
        <strain evidence="9 10">DSM 9035</strain>
    </source>
</reference>
<sequence>MKVVICGAGQVGFGIAERLAGEQNDVSIVDADPRRVQAATEQLDVRGIVGHGSHPDVLAKAGVEQADMLIAVTLADEVNMVACQVGHSLFNVPTKVARIRAQTYLQPEWRAMLSRDHMPIDVVISPEVEVGEMVLRRLSLPGAVDTVNFADGAVVVAGVLCGEECPVLDTPLRELTQLFPDLRATIVAVLREGKPVVLKSTDAIKVGDIAYFVAEAGQVKRTLSIFGHDEIPGQRIVIAGGGNIGLYVAQELERRNAAAKIKVLEAGRERAQAIAEVLDRAVVLHGDALNRDILDEAGVPDADTMIAVTNDDRINILSCLLAKQIGARRILSLVNEQGYAAFAQGLGIDAHVNPRQITVSKILQHVRRGRIHRVHALLDGAGEVIEAEALETSPLVGKPLRDVDLLDGLRVGAIVRGGQVILPTGDTVVRAQDRVILFALAERIKRVEQLFRVSLEFF</sequence>
<dbReference type="Gene3D" id="3.40.50.720">
    <property type="entry name" value="NAD(P)-binding Rossmann-like Domain"/>
    <property type="match status" value="2"/>
</dbReference>
<evidence type="ECO:0000259" key="7">
    <source>
        <dbReference type="PROSITE" id="PS51201"/>
    </source>
</evidence>
<evidence type="ECO:0000313" key="10">
    <source>
        <dbReference type="Proteomes" id="UP000294664"/>
    </source>
</evidence>
<dbReference type="InterPro" id="IPR036291">
    <property type="entry name" value="NAD(P)-bd_dom_sf"/>
</dbReference>
<gene>
    <name evidence="9" type="ORF">EDC64_109116</name>
</gene>
<dbReference type="AlphaFoldDB" id="A0A4R3LU97"/>
<dbReference type="NCBIfam" id="NF007031">
    <property type="entry name" value="PRK09496.1-2"/>
    <property type="match status" value="1"/>
</dbReference>
<protein>
    <recommendedName>
        <fullName evidence="1">Trk system potassium uptake protein TrkA</fullName>
    </recommendedName>
</protein>
<dbReference type="Proteomes" id="UP000294664">
    <property type="component" value="Unassembled WGS sequence"/>
</dbReference>
<dbReference type="PROSITE" id="PS51201">
    <property type="entry name" value="RCK_N"/>
    <property type="match status" value="2"/>
</dbReference>
<dbReference type="PROSITE" id="PS51202">
    <property type="entry name" value="RCK_C"/>
    <property type="match status" value="2"/>
</dbReference>
<dbReference type="Pfam" id="PF02254">
    <property type="entry name" value="TrkA_N"/>
    <property type="match status" value="2"/>
</dbReference>
<dbReference type="InterPro" id="IPR050721">
    <property type="entry name" value="Trk_Ktr_HKT_K-transport"/>
</dbReference>
<organism evidence="9 10">
    <name type="scientific">Aquabacter spiritensis</name>
    <dbReference type="NCBI Taxonomy" id="933073"/>
    <lineage>
        <taxon>Bacteria</taxon>
        <taxon>Pseudomonadati</taxon>
        <taxon>Pseudomonadota</taxon>
        <taxon>Alphaproteobacteria</taxon>
        <taxon>Hyphomicrobiales</taxon>
        <taxon>Xanthobacteraceae</taxon>
        <taxon>Aquabacter</taxon>
    </lineage>
</organism>
<evidence type="ECO:0000256" key="5">
    <source>
        <dbReference type="ARBA" id="ARBA00023027"/>
    </source>
</evidence>
<proteinExistence type="predicted"/>
<dbReference type="InterPro" id="IPR036721">
    <property type="entry name" value="RCK_C_sf"/>
</dbReference>
<keyword evidence="10" id="KW-1185">Reference proteome</keyword>
<dbReference type="GO" id="GO:0015079">
    <property type="term" value="F:potassium ion transmembrane transporter activity"/>
    <property type="evidence" value="ECO:0007669"/>
    <property type="project" value="InterPro"/>
</dbReference>
<dbReference type="InterPro" id="IPR006036">
    <property type="entry name" value="K_uptake_TrkA"/>
</dbReference>
<dbReference type="EMBL" id="SMAI01000009">
    <property type="protein sequence ID" value="TCT03566.1"/>
    <property type="molecule type" value="Genomic_DNA"/>
</dbReference>
<dbReference type="PANTHER" id="PTHR43833">
    <property type="entry name" value="POTASSIUM CHANNEL PROTEIN 2-RELATED-RELATED"/>
    <property type="match status" value="1"/>
</dbReference>
<evidence type="ECO:0000259" key="8">
    <source>
        <dbReference type="PROSITE" id="PS51202"/>
    </source>
</evidence>
<keyword evidence="4" id="KW-0630">Potassium</keyword>
<feature type="domain" description="RCK C-terminal" evidence="8">
    <location>
        <begin position="372"/>
        <end position="453"/>
    </location>
</feature>
<comment type="caution">
    <text evidence="9">The sequence shown here is derived from an EMBL/GenBank/DDBJ whole genome shotgun (WGS) entry which is preliminary data.</text>
</comment>
<feature type="domain" description="RCK C-terminal" evidence="8">
    <location>
        <begin position="144"/>
        <end position="228"/>
    </location>
</feature>
<keyword evidence="6" id="KW-0406">Ion transport</keyword>
<dbReference type="PRINTS" id="PR00335">
    <property type="entry name" value="KUPTAKETRKA"/>
</dbReference>
<dbReference type="NCBIfam" id="NF007032">
    <property type="entry name" value="PRK09496.1-4"/>
    <property type="match status" value="1"/>
</dbReference>
<evidence type="ECO:0000256" key="6">
    <source>
        <dbReference type="ARBA" id="ARBA00023065"/>
    </source>
</evidence>
<dbReference type="NCBIfam" id="NF007039">
    <property type="entry name" value="PRK09496.3-2"/>
    <property type="match status" value="1"/>
</dbReference>
<dbReference type="SUPFAM" id="SSF51735">
    <property type="entry name" value="NAD(P)-binding Rossmann-fold domains"/>
    <property type="match status" value="2"/>
</dbReference>
<name>A0A4R3LU97_9HYPH</name>
<dbReference type="PANTHER" id="PTHR43833:SF5">
    <property type="entry name" value="TRK SYSTEM POTASSIUM UPTAKE PROTEIN TRKA"/>
    <property type="match status" value="1"/>
</dbReference>
<keyword evidence="2" id="KW-0813">Transport</keyword>
<feature type="domain" description="RCK N-terminal" evidence="7">
    <location>
        <begin position="233"/>
        <end position="353"/>
    </location>
</feature>
<evidence type="ECO:0000256" key="1">
    <source>
        <dbReference type="ARBA" id="ARBA00017378"/>
    </source>
</evidence>
<dbReference type="GO" id="GO:0005886">
    <property type="term" value="C:plasma membrane"/>
    <property type="evidence" value="ECO:0007669"/>
    <property type="project" value="InterPro"/>
</dbReference>
<feature type="domain" description="RCK N-terminal" evidence="7">
    <location>
        <begin position="1"/>
        <end position="124"/>
    </location>
</feature>
<keyword evidence="5" id="KW-0520">NAD</keyword>
<accession>A0A4R3LU97</accession>
<evidence type="ECO:0000256" key="2">
    <source>
        <dbReference type="ARBA" id="ARBA00022448"/>
    </source>
</evidence>
<dbReference type="SUPFAM" id="SSF116726">
    <property type="entry name" value="TrkA C-terminal domain-like"/>
    <property type="match status" value="2"/>
</dbReference>